<dbReference type="AlphaFoldDB" id="A0AAE0L602"/>
<dbReference type="SMART" id="SM00248">
    <property type="entry name" value="ANK"/>
    <property type="match status" value="5"/>
</dbReference>
<dbReference type="EMBL" id="LGRX02008670">
    <property type="protein sequence ID" value="KAK3273034.1"/>
    <property type="molecule type" value="Genomic_DNA"/>
</dbReference>
<evidence type="ECO:0000256" key="4">
    <source>
        <dbReference type="ARBA" id="ARBA00022884"/>
    </source>
</evidence>
<dbReference type="GO" id="GO:0008173">
    <property type="term" value="F:RNA methyltransferase activity"/>
    <property type="evidence" value="ECO:0007669"/>
    <property type="project" value="InterPro"/>
</dbReference>
<feature type="repeat" description="ANK" evidence="5">
    <location>
        <begin position="105"/>
        <end position="137"/>
    </location>
</feature>
<protein>
    <recommendedName>
        <fullName evidence="8">SAM-dependent MTase RsmB/NOP-type domain-containing protein</fullName>
    </recommendedName>
</protein>
<reference evidence="9 10" key="1">
    <citation type="journal article" date="2015" name="Genome Biol. Evol.">
        <title>Comparative Genomics of a Bacterivorous Green Alga Reveals Evolutionary Causalities and Consequences of Phago-Mixotrophic Mode of Nutrition.</title>
        <authorList>
            <person name="Burns J.A."/>
            <person name="Paasch A."/>
            <person name="Narechania A."/>
            <person name="Kim E."/>
        </authorList>
    </citation>
    <scope>NUCLEOTIDE SEQUENCE [LARGE SCALE GENOMIC DNA]</scope>
    <source>
        <strain evidence="9 10">PLY_AMNH</strain>
    </source>
</reference>
<organism evidence="9 10">
    <name type="scientific">Cymbomonas tetramitiformis</name>
    <dbReference type="NCBI Taxonomy" id="36881"/>
    <lineage>
        <taxon>Eukaryota</taxon>
        <taxon>Viridiplantae</taxon>
        <taxon>Chlorophyta</taxon>
        <taxon>Pyramimonadophyceae</taxon>
        <taxon>Pyramimonadales</taxon>
        <taxon>Pyramimonadaceae</taxon>
        <taxon>Cymbomonas</taxon>
    </lineage>
</organism>
<dbReference type="PROSITE" id="PS51686">
    <property type="entry name" value="SAM_MT_RSMB_NOP"/>
    <property type="match status" value="1"/>
</dbReference>
<feature type="domain" description="SAM-dependent MTase RsmB/NOP-type" evidence="8">
    <location>
        <begin position="350"/>
        <end position="741"/>
    </location>
</feature>
<dbReference type="Pfam" id="PF12796">
    <property type="entry name" value="Ank_2"/>
    <property type="match status" value="2"/>
</dbReference>
<name>A0AAE0L602_9CHLO</name>
<keyword evidence="5" id="KW-0040">ANK repeat</keyword>
<feature type="binding site" evidence="6">
    <location>
        <position position="484"/>
    </location>
    <ligand>
        <name>S-adenosyl-L-methionine</name>
        <dbReference type="ChEBI" id="CHEBI:59789"/>
    </ligand>
</feature>
<dbReference type="InterPro" id="IPR002110">
    <property type="entry name" value="Ankyrin_rpt"/>
</dbReference>
<comment type="caution">
    <text evidence="6">Lacks conserved residue(s) required for the propagation of feature annotation.</text>
</comment>
<evidence type="ECO:0000259" key="8">
    <source>
        <dbReference type="PROSITE" id="PS51686"/>
    </source>
</evidence>
<dbReference type="InterPro" id="IPR036770">
    <property type="entry name" value="Ankyrin_rpt-contain_sf"/>
</dbReference>
<evidence type="ECO:0000256" key="7">
    <source>
        <dbReference type="SAM" id="MobiDB-lite"/>
    </source>
</evidence>
<dbReference type="SUPFAM" id="SSF53335">
    <property type="entry name" value="S-adenosyl-L-methionine-dependent methyltransferases"/>
    <property type="match status" value="1"/>
</dbReference>
<dbReference type="PROSITE" id="PS50297">
    <property type="entry name" value="ANK_REP_REGION"/>
    <property type="match status" value="2"/>
</dbReference>
<dbReference type="Gene3D" id="3.40.50.150">
    <property type="entry name" value="Vaccinia Virus protein VP39"/>
    <property type="match status" value="1"/>
</dbReference>
<proteinExistence type="inferred from homology"/>
<dbReference type="GO" id="GO:0003723">
    <property type="term" value="F:RNA binding"/>
    <property type="evidence" value="ECO:0007669"/>
    <property type="project" value="UniProtKB-UniRule"/>
</dbReference>
<feature type="region of interest" description="Disordered" evidence="7">
    <location>
        <begin position="842"/>
        <end position="868"/>
    </location>
</feature>
<dbReference type="PROSITE" id="PS50088">
    <property type="entry name" value="ANK_REPEAT"/>
    <property type="match status" value="2"/>
</dbReference>
<keyword evidence="1 6" id="KW-0489">Methyltransferase</keyword>
<evidence type="ECO:0000256" key="1">
    <source>
        <dbReference type="ARBA" id="ARBA00022603"/>
    </source>
</evidence>
<keyword evidence="3 6" id="KW-0949">S-adenosyl-L-methionine</keyword>
<feature type="region of interest" description="Disordered" evidence="7">
    <location>
        <begin position="40"/>
        <end position="62"/>
    </location>
</feature>
<dbReference type="PRINTS" id="PR02008">
    <property type="entry name" value="RCMTFAMILY"/>
</dbReference>
<gene>
    <name evidence="9" type="ORF">CYMTET_18707</name>
</gene>
<dbReference type="InterPro" id="IPR049560">
    <property type="entry name" value="MeTrfase_RsmB-F_NOP2_cat"/>
</dbReference>
<evidence type="ECO:0000256" key="3">
    <source>
        <dbReference type="ARBA" id="ARBA00022691"/>
    </source>
</evidence>
<evidence type="ECO:0000256" key="2">
    <source>
        <dbReference type="ARBA" id="ARBA00022679"/>
    </source>
</evidence>
<accession>A0AAE0L602</accession>
<evidence type="ECO:0000313" key="9">
    <source>
        <dbReference type="EMBL" id="KAK3273034.1"/>
    </source>
</evidence>
<dbReference type="InterPro" id="IPR001678">
    <property type="entry name" value="MeTrfase_RsmB-F_NOP2_dom"/>
</dbReference>
<dbReference type="PANTHER" id="PTHR22808">
    <property type="entry name" value="NCL1 YEAST -RELATED NOL1/NOP2/FMU SUN DOMAIN-CONTAINING"/>
    <property type="match status" value="1"/>
</dbReference>
<evidence type="ECO:0000256" key="5">
    <source>
        <dbReference type="PROSITE-ProRule" id="PRU00023"/>
    </source>
</evidence>
<evidence type="ECO:0000256" key="6">
    <source>
        <dbReference type="PROSITE-ProRule" id="PRU01023"/>
    </source>
</evidence>
<comment type="caution">
    <text evidence="9">The sequence shown here is derived from an EMBL/GenBank/DDBJ whole genome shotgun (WGS) entry which is preliminary data.</text>
</comment>
<evidence type="ECO:0000313" key="10">
    <source>
        <dbReference type="Proteomes" id="UP001190700"/>
    </source>
</evidence>
<keyword evidence="10" id="KW-1185">Reference proteome</keyword>
<dbReference type="SUPFAM" id="SSF48403">
    <property type="entry name" value="Ankyrin repeat"/>
    <property type="match status" value="1"/>
</dbReference>
<keyword evidence="2 6" id="KW-0808">Transferase</keyword>
<dbReference type="GO" id="GO:0001510">
    <property type="term" value="P:RNA methylation"/>
    <property type="evidence" value="ECO:0007669"/>
    <property type="project" value="InterPro"/>
</dbReference>
<keyword evidence="4 6" id="KW-0694">RNA-binding</keyword>
<sequence length="868" mass="93255">MTANLPVQPPVPVGFLDGSFDGLHVTGTHGLEDNVLEEAFPQRRQPGTQRRGHGSRRAADGRTEAERLVAADNTQCGLKAAALGDVEELLRLISQGWDPHSIDKHGSNALHWAAGAGQTETCGLLIDLGIHVDYANRTGRTALHWASRNGQTGACHWLRGKGADVHTLTRDGVNVFHWAVYGGNLSTCEWALQVGVDIFALNRWGCGATHWAATTGDIALCRWLRDQGLDFALRNNQGHDGVMKAAWNGHVHLCDWLLSAEVQPGGVQYLLAVDRAGLTAIDLARLNGFEALTSKLQGLVDAHRGSATVEQLNIESASSMQAPPIQLKNKSFTVYYRMQRVAEEEEWGSVERALHQPLPITVRLCGNGDPTLLTWLTQVAGFELVPWLPASACVFQLEVKNFKANPEVRAGCSAAELAGGLTFQSTAAMLPVLLLNPLRDHLVMDMCAAPGERALQCLDAMAVAGAREGGGGLGYPVGAVLANDIDGKHFIMDSKALRTNGRPAVMVTIGNASKFPCMFEDVAAAPGRSTAPSNGAEELAVPPQTPEAEAEVEAEAAVGVCRTQLLFDRVFCSVPCSGDGLLREAPHKWKLWTWTGGLEKHTRHLKLLLRGLHYLKEGGLLCYSTASFDPLENEAVVAAALERYKGAVALVPLPSIGSEVDWMPGLQKWFVPDPAATSLFRFMAAWDEVGDDQRPPHGPVRATMFPPEAGSHVAAQLELCGRLLPNRHNSAGAFLAVFTKHTHRAAAAADWPRPAPQPLPDAPPTASTLEAVQGELPTAPTPAPVPRFCKRYTPVDAGWEQWESICRFYGLVAEALPAGHVVVQERGAQKQELRSLNLLSPRAPAAQVSGSEGALAEGAQHGVAQNEE</sequence>
<dbReference type="InterPro" id="IPR023267">
    <property type="entry name" value="RCMT"/>
</dbReference>
<dbReference type="InterPro" id="IPR029063">
    <property type="entry name" value="SAM-dependent_MTases_sf"/>
</dbReference>
<comment type="similarity">
    <text evidence="6">Belongs to the class I-like SAM-binding methyltransferase superfamily. RsmB/NOP family.</text>
</comment>
<dbReference type="Gene3D" id="1.25.40.20">
    <property type="entry name" value="Ankyrin repeat-containing domain"/>
    <property type="match status" value="2"/>
</dbReference>
<feature type="repeat" description="ANK" evidence="5">
    <location>
        <begin position="138"/>
        <end position="170"/>
    </location>
</feature>
<dbReference type="Proteomes" id="UP001190700">
    <property type="component" value="Unassembled WGS sequence"/>
</dbReference>
<dbReference type="Pfam" id="PF01189">
    <property type="entry name" value="Methyltr_RsmB-F"/>
    <property type="match status" value="1"/>
</dbReference>